<dbReference type="Proteomes" id="UP000054549">
    <property type="component" value="Unassembled WGS sequence"/>
</dbReference>
<accession>A0A0C2SQ72</accession>
<evidence type="ECO:0000313" key="2">
    <source>
        <dbReference type="EMBL" id="KIL56174.1"/>
    </source>
</evidence>
<dbReference type="OrthoDB" id="3014170at2759"/>
<keyword evidence="3" id="KW-1185">Reference proteome</keyword>
<name>A0A0C2SQ72_AMAMK</name>
<proteinExistence type="predicted"/>
<evidence type="ECO:0000256" key="1">
    <source>
        <dbReference type="SAM" id="MobiDB-lite"/>
    </source>
</evidence>
<reference evidence="2 3" key="1">
    <citation type="submission" date="2014-04" db="EMBL/GenBank/DDBJ databases">
        <title>Evolutionary Origins and Diversification of the Mycorrhizal Mutualists.</title>
        <authorList>
            <consortium name="DOE Joint Genome Institute"/>
            <consortium name="Mycorrhizal Genomics Consortium"/>
            <person name="Kohler A."/>
            <person name="Kuo A."/>
            <person name="Nagy L.G."/>
            <person name="Floudas D."/>
            <person name="Copeland A."/>
            <person name="Barry K.W."/>
            <person name="Cichocki N."/>
            <person name="Veneault-Fourrey C."/>
            <person name="LaButti K."/>
            <person name="Lindquist E.A."/>
            <person name="Lipzen A."/>
            <person name="Lundell T."/>
            <person name="Morin E."/>
            <person name="Murat C."/>
            <person name="Riley R."/>
            <person name="Ohm R."/>
            <person name="Sun H."/>
            <person name="Tunlid A."/>
            <person name="Henrissat B."/>
            <person name="Grigoriev I.V."/>
            <person name="Hibbett D.S."/>
            <person name="Martin F."/>
        </authorList>
    </citation>
    <scope>NUCLEOTIDE SEQUENCE [LARGE SCALE GENOMIC DNA]</scope>
    <source>
        <strain evidence="2 3">Koide BX008</strain>
    </source>
</reference>
<sequence length="233" mass="26753">MGLVTARMHNYRNNFAKRAMGSIELLIKKHKKELDTKEKIAELIAYYLHNEPVQPDSDVCTSAFHWLEWGEDPAGRKGFGLNQLVLRTFALAHLSHLNDIDDFTVDKPVGALIYSMQAIGCMLEHWKSGEKSENKPPAFSSDNFGDKWVEDAKGAVGIRGKVLKKRILVRRATIFVESLKDLKDERWDEIFLRACRFVVLQPNKERDRSSSTTEIEDETRDEDPDADFRMVLD</sequence>
<protein>
    <submittedName>
        <fullName evidence="2">Uncharacterized protein</fullName>
    </submittedName>
</protein>
<dbReference type="InParanoid" id="A0A0C2SQ72"/>
<organism evidence="2 3">
    <name type="scientific">Amanita muscaria (strain Koide BX008)</name>
    <dbReference type="NCBI Taxonomy" id="946122"/>
    <lineage>
        <taxon>Eukaryota</taxon>
        <taxon>Fungi</taxon>
        <taxon>Dikarya</taxon>
        <taxon>Basidiomycota</taxon>
        <taxon>Agaricomycotina</taxon>
        <taxon>Agaricomycetes</taxon>
        <taxon>Agaricomycetidae</taxon>
        <taxon>Agaricales</taxon>
        <taxon>Pluteineae</taxon>
        <taxon>Amanitaceae</taxon>
        <taxon>Amanita</taxon>
    </lineage>
</organism>
<feature type="region of interest" description="Disordered" evidence="1">
    <location>
        <begin position="204"/>
        <end position="233"/>
    </location>
</feature>
<feature type="compositionally biased region" description="Acidic residues" evidence="1">
    <location>
        <begin position="214"/>
        <end position="225"/>
    </location>
</feature>
<gene>
    <name evidence="2" type="ORF">M378DRAFT_1039248</name>
</gene>
<dbReference type="AlphaFoldDB" id="A0A0C2SQ72"/>
<evidence type="ECO:0000313" key="3">
    <source>
        <dbReference type="Proteomes" id="UP000054549"/>
    </source>
</evidence>
<dbReference type="HOGENOM" id="CLU_1189642_0_0_1"/>
<dbReference type="EMBL" id="KN818441">
    <property type="protein sequence ID" value="KIL56174.1"/>
    <property type="molecule type" value="Genomic_DNA"/>
</dbReference>